<evidence type="ECO:0000256" key="3">
    <source>
        <dbReference type="PROSITE-ProRule" id="PRU00339"/>
    </source>
</evidence>
<keyword evidence="1" id="KW-0547">Nucleotide-binding</keyword>
<feature type="domain" description="Bacterial transcriptional activator" evidence="4">
    <location>
        <begin position="94"/>
        <end position="228"/>
    </location>
</feature>
<dbReference type="Pfam" id="PF13191">
    <property type="entry name" value="AAA_16"/>
    <property type="match status" value="1"/>
</dbReference>
<dbReference type="AlphaFoldDB" id="A0A926KP09"/>
<feature type="repeat" description="TPR" evidence="3">
    <location>
        <begin position="743"/>
        <end position="776"/>
    </location>
</feature>
<dbReference type="SUPFAM" id="SSF48452">
    <property type="entry name" value="TPR-like"/>
    <property type="match status" value="3"/>
</dbReference>
<gene>
    <name evidence="5" type="ORF">ICC18_05285</name>
</gene>
<dbReference type="SMART" id="SM01043">
    <property type="entry name" value="BTAD"/>
    <property type="match status" value="1"/>
</dbReference>
<dbReference type="Gene3D" id="1.10.10.10">
    <property type="entry name" value="Winged helix-like DNA-binding domain superfamily/Winged helix DNA-binding domain"/>
    <property type="match status" value="1"/>
</dbReference>
<comment type="caution">
    <text evidence="5">The sequence shown here is derived from an EMBL/GenBank/DDBJ whole genome shotgun (WGS) entry which is preliminary data.</text>
</comment>
<dbReference type="Gene3D" id="1.25.40.10">
    <property type="entry name" value="Tetratricopeptide repeat domain"/>
    <property type="match status" value="3"/>
</dbReference>
<evidence type="ECO:0000313" key="6">
    <source>
        <dbReference type="Proteomes" id="UP000650466"/>
    </source>
</evidence>
<evidence type="ECO:0000313" key="5">
    <source>
        <dbReference type="EMBL" id="MBD0379520.1"/>
    </source>
</evidence>
<dbReference type="PANTHER" id="PTHR16305">
    <property type="entry name" value="TESTICULAR SOLUBLE ADENYLYL CYCLASE"/>
    <property type="match status" value="1"/>
</dbReference>
<dbReference type="Proteomes" id="UP000650466">
    <property type="component" value="Unassembled WGS sequence"/>
</dbReference>
<dbReference type="Pfam" id="PF13176">
    <property type="entry name" value="TPR_7"/>
    <property type="match status" value="1"/>
</dbReference>
<dbReference type="PANTHER" id="PTHR16305:SF28">
    <property type="entry name" value="GUANYLATE CYCLASE DOMAIN-CONTAINING PROTEIN"/>
    <property type="match status" value="1"/>
</dbReference>
<dbReference type="InterPro" id="IPR027417">
    <property type="entry name" value="P-loop_NTPase"/>
</dbReference>
<dbReference type="InterPro" id="IPR019734">
    <property type="entry name" value="TPR_rpt"/>
</dbReference>
<keyword evidence="2" id="KW-0067">ATP-binding</keyword>
<evidence type="ECO:0000256" key="2">
    <source>
        <dbReference type="ARBA" id="ARBA00022840"/>
    </source>
</evidence>
<proteinExistence type="predicted"/>
<dbReference type="InterPro" id="IPR005158">
    <property type="entry name" value="BTAD"/>
</dbReference>
<dbReference type="InterPro" id="IPR041664">
    <property type="entry name" value="AAA_16"/>
</dbReference>
<dbReference type="GO" id="GO:0005524">
    <property type="term" value="F:ATP binding"/>
    <property type="evidence" value="ECO:0007669"/>
    <property type="project" value="UniProtKB-KW"/>
</dbReference>
<reference evidence="5" key="1">
    <citation type="submission" date="2020-09" db="EMBL/GenBank/DDBJ databases">
        <title>Draft Genome Sequence of Paenibacillus sp. WST5.</title>
        <authorList>
            <person name="Bao Z."/>
        </authorList>
    </citation>
    <scope>NUCLEOTIDE SEQUENCE</scope>
    <source>
        <strain evidence="5">WST5</strain>
    </source>
</reference>
<dbReference type="InterPro" id="IPR036388">
    <property type="entry name" value="WH-like_DNA-bd_sf"/>
</dbReference>
<dbReference type="RefSeq" id="WP_188173338.1">
    <property type="nucleotide sequence ID" value="NZ_JACVVD010000002.1"/>
</dbReference>
<dbReference type="EMBL" id="JACVVD010000002">
    <property type="protein sequence ID" value="MBD0379520.1"/>
    <property type="molecule type" value="Genomic_DNA"/>
</dbReference>
<accession>A0A926KP09</accession>
<dbReference type="SMART" id="SM00028">
    <property type="entry name" value="TPR"/>
    <property type="match status" value="7"/>
</dbReference>
<evidence type="ECO:0000259" key="4">
    <source>
        <dbReference type="SMART" id="SM01043"/>
    </source>
</evidence>
<sequence length="1097" mass="124353">MLGTFNCIYAERPLAKLPTGKLQLLFAYLLLHADIPVNRKHLAFLFWPDSSEAQAMTNLRKLLYDLKKLLPASDLHLELRDGQVVWHSRDLCTVDVIAFEKQQADSAPIAELAKAIALYQGELLPGVYDEWVVNRRESLAGHYASLLDRMIGLFEQRREFDAAITYATRLVQLDRFSEAAHLKLIRLSALSGDLAASQKRAEDMAALFEAELGVSPSEETKRIIRRLLDAANTARQQPVYNNPKPPLIGRRLEWEQLLHAWGKAVQEHSLLVELEGEAGIGKTRLTEEFAFWAQSQGIRVLTSRCFASGGSSAYEPVTTWLQKVTFDHLDSSVLIELSRMLPEIKDRYPELPSPGPLHEAWQLRSWYHANQQALYQDQPTILILDDLQWSDKETLQMIEYFLRTDHPHPLLVVCTIRTEAGTGDVYFTEFLQSLRTRRQSLHIAMAPLTEAETGQLILSFAAEGNHSFPVKQIHEVSGGNPLFIHEIVRRGNEAMQDGYGSSILTMMVQRLADLPSLCQKVIGIMTVIGKPISLPFILELADQGEKALSQVELLQQLRIMKRTEDGGLDFYHERMREAARIRMSESKKQLLHGLVAKAMENSGNMRLFSNAEIAFHYESAACPAEAAVYYEKAALEARQVFAHEMTIRYSLKLLPTADQKKKLELLSWLAEAYRISGNWAGAEKTYRTWLQSCELDVPLEQKALHQAALGNCLRLLGRYAESLQELQQASQLFDMLEHREGLAEVYGYLGIVYQYMGKYGEAEIYLRKRMDLSPEGEEDGKFTGILGNVYWEQEQYAEAANCYKKQIRIANGKGDRHSLGQAFGGMTLTNLELEQMDWAFHAVGEKLSISRSLGDRMGVANSIGLMGKVYLRSGYYEEARICLLYCLQEALQIGDVRVIALVLSLLGHTWDEQGEDQAAWLALEQSERLAGSLGIPYIHCDTLYFMGLYSVKRARWDKAQNYVRQAMPLAEQQRRFRLCGMLETLVLRIGAGIGEVSRAEVTERLQMHLDRISGTREQFMIHLASWELCRSEESRVQASAMLEDLYQKATVPFYKKWEQVLSVELTGPLRSAPSIPREALASHIRFEDIAEAVRNIG</sequence>
<dbReference type="Pfam" id="PF13424">
    <property type="entry name" value="TPR_12"/>
    <property type="match status" value="1"/>
</dbReference>
<protein>
    <submittedName>
        <fullName evidence="5">AAA family ATPase</fullName>
    </submittedName>
</protein>
<dbReference type="GO" id="GO:0005737">
    <property type="term" value="C:cytoplasm"/>
    <property type="evidence" value="ECO:0007669"/>
    <property type="project" value="TreeGrafter"/>
</dbReference>
<name>A0A926KP09_9BACL</name>
<dbReference type="Pfam" id="PF03704">
    <property type="entry name" value="BTAD"/>
    <property type="match status" value="1"/>
</dbReference>
<evidence type="ECO:0000256" key="1">
    <source>
        <dbReference type="ARBA" id="ARBA00022741"/>
    </source>
</evidence>
<keyword evidence="6" id="KW-1185">Reference proteome</keyword>
<dbReference type="GO" id="GO:0004016">
    <property type="term" value="F:adenylate cyclase activity"/>
    <property type="evidence" value="ECO:0007669"/>
    <property type="project" value="TreeGrafter"/>
</dbReference>
<dbReference type="PROSITE" id="PS50005">
    <property type="entry name" value="TPR"/>
    <property type="match status" value="1"/>
</dbReference>
<dbReference type="SUPFAM" id="SSF52540">
    <property type="entry name" value="P-loop containing nucleoside triphosphate hydrolases"/>
    <property type="match status" value="1"/>
</dbReference>
<dbReference type="InterPro" id="IPR011990">
    <property type="entry name" value="TPR-like_helical_dom_sf"/>
</dbReference>
<organism evidence="5 6">
    <name type="scientific">Paenibacillus sedimenti</name>
    <dbReference type="NCBI Taxonomy" id="2770274"/>
    <lineage>
        <taxon>Bacteria</taxon>
        <taxon>Bacillati</taxon>
        <taxon>Bacillota</taxon>
        <taxon>Bacilli</taxon>
        <taxon>Bacillales</taxon>
        <taxon>Paenibacillaceae</taxon>
        <taxon>Paenibacillus</taxon>
    </lineage>
</organism>
<keyword evidence="3" id="KW-0802">TPR repeat</keyword>